<name>A0A6A5RA70_9PLEO</name>
<dbReference type="InterPro" id="IPR036412">
    <property type="entry name" value="HAD-like_sf"/>
</dbReference>
<comment type="similarity">
    <text evidence="3">Belongs to the HAD-like hydrolase superfamily. SerB family.</text>
</comment>
<evidence type="ECO:0000256" key="6">
    <source>
        <dbReference type="ARBA" id="ARBA00022723"/>
    </source>
</evidence>
<dbReference type="InterPro" id="IPR004469">
    <property type="entry name" value="PSP"/>
</dbReference>
<reference evidence="12" key="1">
    <citation type="journal article" date="2020" name="Stud. Mycol.">
        <title>101 Dothideomycetes genomes: a test case for predicting lifestyles and emergence of pathogens.</title>
        <authorList>
            <person name="Haridas S."/>
            <person name="Albert R."/>
            <person name="Binder M."/>
            <person name="Bloem J."/>
            <person name="Labutti K."/>
            <person name="Salamov A."/>
            <person name="Andreopoulos B."/>
            <person name="Baker S."/>
            <person name="Barry K."/>
            <person name="Bills G."/>
            <person name="Bluhm B."/>
            <person name="Cannon C."/>
            <person name="Castanera R."/>
            <person name="Culley D."/>
            <person name="Daum C."/>
            <person name="Ezra D."/>
            <person name="Gonzalez J."/>
            <person name="Henrissat B."/>
            <person name="Kuo A."/>
            <person name="Liang C."/>
            <person name="Lipzen A."/>
            <person name="Lutzoni F."/>
            <person name="Magnuson J."/>
            <person name="Mondo S."/>
            <person name="Nolan M."/>
            <person name="Ohm R."/>
            <person name="Pangilinan J."/>
            <person name="Park H.-J."/>
            <person name="Ramirez L."/>
            <person name="Alfaro M."/>
            <person name="Sun H."/>
            <person name="Tritt A."/>
            <person name="Yoshinaga Y."/>
            <person name="Zwiers L.-H."/>
            <person name="Turgeon B."/>
            <person name="Goodwin S."/>
            <person name="Spatafora J."/>
            <person name="Crous P."/>
            <person name="Grigoriev I."/>
        </authorList>
    </citation>
    <scope>NUCLEOTIDE SEQUENCE</scope>
    <source>
        <strain evidence="12">CBS 183.55</strain>
    </source>
</reference>
<keyword evidence="9" id="KW-0718">Serine biosynthesis</keyword>
<evidence type="ECO:0000256" key="9">
    <source>
        <dbReference type="ARBA" id="ARBA00023299"/>
    </source>
</evidence>
<dbReference type="UniPathway" id="UPA00135">
    <property type="reaction ID" value="UER00198"/>
</dbReference>
<evidence type="ECO:0000256" key="11">
    <source>
        <dbReference type="PIRSR" id="PIRSR604469-1"/>
    </source>
</evidence>
<dbReference type="SFLD" id="SFLDS00003">
    <property type="entry name" value="Haloacid_Dehalogenase"/>
    <property type="match status" value="1"/>
</dbReference>
<accession>A0A6A5RA70</accession>
<evidence type="ECO:0000256" key="5">
    <source>
        <dbReference type="ARBA" id="ARBA00022605"/>
    </source>
</evidence>
<dbReference type="GO" id="GO:0000287">
    <property type="term" value="F:magnesium ion binding"/>
    <property type="evidence" value="ECO:0007669"/>
    <property type="project" value="TreeGrafter"/>
</dbReference>
<evidence type="ECO:0000256" key="2">
    <source>
        <dbReference type="ARBA" id="ARBA00005135"/>
    </source>
</evidence>
<evidence type="ECO:0000256" key="4">
    <source>
        <dbReference type="ARBA" id="ARBA00012640"/>
    </source>
</evidence>
<dbReference type="OrthoDB" id="27226at2759"/>
<dbReference type="InterPro" id="IPR050582">
    <property type="entry name" value="HAD-like_SerB"/>
</dbReference>
<dbReference type="SUPFAM" id="SSF56784">
    <property type="entry name" value="HAD-like"/>
    <property type="match status" value="1"/>
</dbReference>
<dbReference type="Proteomes" id="UP000800082">
    <property type="component" value="Unassembled WGS sequence"/>
</dbReference>
<evidence type="ECO:0000256" key="7">
    <source>
        <dbReference type="ARBA" id="ARBA00022801"/>
    </source>
</evidence>
<feature type="active site" description="Nucleophile" evidence="11">
    <location>
        <position position="174"/>
    </location>
</feature>
<dbReference type="GO" id="GO:0036424">
    <property type="term" value="F:L-phosphoserine phosphatase activity"/>
    <property type="evidence" value="ECO:0007669"/>
    <property type="project" value="InterPro"/>
</dbReference>
<dbReference type="EC" id="3.1.3.3" evidence="4"/>
<dbReference type="PANTHER" id="PTHR43344">
    <property type="entry name" value="PHOSPHOSERINE PHOSPHATASE"/>
    <property type="match status" value="1"/>
</dbReference>
<dbReference type="NCBIfam" id="TIGR01488">
    <property type="entry name" value="HAD-SF-IB"/>
    <property type="match status" value="1"/>
</dbReference>
<dbReference type="FunFam" id="3.40.50.1000:FF:000143">
    <property type="entry name" value="Phosphoserine phosphatase serb"/>
    <property type="match status" value="1"/>
</dbReference>
<dbReference type="NCBIfam" id="TIGR00338">
    <property type="entry name" value="serB"/>
    <property type="match status" value="1"/>
</dbReference>
<evidence type="ECO:0000256" key="1">
    <source>
        <dbReference type="ARBA" id="ARBA00001946"/>
    </source>
</evidence>
<protein>
    <recommendedName>
        <fullName evidence="4">phosphoserine phosphatase</fullName>
        <ecNumber evidence="4">3.1.3.3</ecNumber>
    </recommendedName>
    <alternativeName>
        <fullName evidence="10">O-phosphoserine phosphohydrolase</fullName>
    </alternativeName>
</protein>
<dbReference type="EMBL" id="ML979016">
    <property type="protein sequence ID" value="KAF1922727.1"/>
    <property type="molecule type" value="Genomic_DNA"/>
</dbReference>
<organism evidence="12 13">
    <name type="scientific">Didymella exigua CBS 183.55</name>
    <dbReference type="NCBI Taxonomy" id="1150837"/>
    <lineage>
        <taxon>Eukaryota</taxon>
        <taxon>Fungi</taxon>
        <taxon>Dikarya</taxon>
        <taxon>Ascomycota</taxon>
        <taxon>Pezizomycotina</taxon>
        <taxon>Dothideomycetes</taxon>
        <taxon>Pleosporomycetidae</taxon>
        <taxon>Pleosporales</taxon>
        <taxon>Pleosporineae</taxon>
        <taxon>Didymellaceae</taxon>
        <taxon>Didymella</taxon>
    </lineage>
</organism>
<dbReference type="SFLD" id="SFLDG01136">
    <property type="entry name" value="C1.6:_Phosphoserine_Phosphatas"/>
    <property type="match status" value="1"/>
</dbReference>
<sequence>MAARPPALDVSHAHIVATLFYRVDKPHKALLPDQVPHTPQDSIPAASLETLRDGASPTKNLEAYPLEPPTGGPDALDNLYGNYISQSCLNDFTTTLTSILPGLEAETITHRKLERSKHCRVVEVVFPLPSASTSSLETFRRHESISRFELEWNVECVFQADTIHRRYKRLAIFDMDSTLIQQEVIDEIAAVIGVEKEVAAITAAAMNGELDFEASLRARCKLLKGVPATVFQDLRPRITMNGGVKELITALKRLGFKTAVLSGGFTPLTGWMGQQLGLDYAYANHLVVSEDGQTLTGELTGEIVHAQKKRQHVLEISQKEGILLDQVVCVGDGANDLPMMGVAGLGVAFHAKPKVQLMAPARLNTKSMQDLLYLFGITKEEQDELLK</sequence>
<evidence type="ECO:0000313" key="12">
    <source>
        <dbReference type="EMBL" id="KAF1922727.1"/>
    </source>
</evidence>
<dbReference type="Gene3D" id="3.40.50.1000">
    <property type="entry name" value="HAD superfamily/HAD-like"/>
    <property type="match status" value="1"/>
</dbReference>
<dbReference type="GO" id="GO:0006564">
    <property type="term" value="P:L-serine biosynthetic process"/>
    <property type="evidence" value="ECO:0007669"/>
    <property type="project" value="UniProtKB-KW"/>
</dbReference>
<comment type="pathway">
    <text evidence="2">Amino-acid biosynthesis; L-serine biosynthesis; L-serine from 3-phospho-D-glycerate: step 3/3.</text>
</comment>
<dbReference type="Pfam" id="PF12710">
    <property type="entry name" value="HAD"/>
    <property type="match status" value="1"/>
</dbReference>
<dbReference type="GeneID" id="54354973"/>
<dbReference type="PANTHER" id="PTHR43344:SF2">
    <property type="entry name" value="PHOSPHOSERINE PHOSPHATASE"/>
    <property type="match status" value="1"/>
</dbReference>
<gene>
    <name evidence="12" type="ORF">M421DRAFT_77268</name>
</gene>
<keyword evidence="7" id="KW-0378">Hydrolase</keyword>
<dbReference type="CDD" id="cd07500">
    <property type="entry name" value="HAD_PSP"/>
    <property type="match status" value="1"/>
</dbReference>
<dbReference type="GO" id="GO:0005737">
    <property type="term" value="C:cytoplasm"/>
    <property type="evidence" value="ECO:0007669"/>
    <property type="project" value="TreeGrafter"/>
</dbReference>
<evidence type="ECO:0000256" key="8">
    <source>
        <dbReference type="ARBA" id="ARBA00022842"/>
    </source>
</evidence>
<dbReference type="AlphaFoldDB" id="A0A6A5RA70"/>
<evidence type="ECO:0000256" key="3">
    <source>
        <dbReference type="ARBA" id="ARBA00009184"/>
    </source>
</evidence>
<keyword evidence="13" id="KW-1185">Reference proteome</keyword>
<comment type="cofactor">
    <cofactor evidence="1">
        <name>Mg(2+)</name>
        <dbReference type="ChEBI" id="CHEBI:18420"/>
    </cofactor>
</comment>
<dbReference type="SFLD" id="SFLDG01137">
    <property type="entry name" value="C1.6.1:_Phosphoserine_Phosphat"/>
    <property type="match status" value="1"/>
</dbReference>
<proteinExistence type="inferred from homology"/>
<keyword evidence="8" id="KW-0460">Magnesium</keyword>
<keyword evidence="5" id="KW-0028">Amino-acid biosynthesis</keyword>
<feature type="active site" description="Proton donor" evidence="11">
    <location>
        <position position="176"/>
    </location>
</feature>
<evidence type="ECO:0000313" key="13">
    <source>
        <dbReference type="Proteomes" id="UP000800082"/>
    </source>
</evidence>
<dbReference type="RefSeq" id="XP_033442980.1">
    <property type="nucleotide sequence ID" value="XM_033597306.1"/>
</dbReference>
<dbReference type="SFLD" id="SFLDF00029">
    <property type="entry name" value="phosphoserine_phosphatase"/>
    <property type="match status" value="1"/>
</dbReference>
<dbReference type="InterPro" id="IPR023214">
    <property type="entry name" value="HAD_sf"/>
</dbReference>
<keyword evidence="6" id="KW-0479">Metal-binding</keyword>
<evidence type="ECO:0000256" key="10">
    <source>
        <dbReference type="ARBA" id="ARBA00031693"/>
    </source>
</evidence>